<organism evidence="1 2">
    <name type="scientific">Candida boidinii</name>
    <name type="common">Yeast</name>
    <dbReference type="NCBI Taxonomy" id="5477"/>
    <lineage>
        <taxon>Eukaryota</taxon>
        <taxon>Fungi</taxon>
        <taxon>Dikarya</taxon>
        <taxon>Ascomycota</taxon>
        <taxon>Saccharomycotina</taxon>
        <taxon>Pichiomycetes</taxon>
        <taxon>Pichiales</taxon>
        <taxon>Pichiaceae</taxon>
        <taxon>Ogataea</taxon>
        <taxon>Ogataea/Candida clade</taxon>
    </lineage>
</organism>
<dbReference type="EMBL" id="BSXV01002723">
    <property type="protein sequence ID" value="GME96556.1"/>
    <property type="molecule type" value="Genomic_DNA"/>
</dbReference>
<reference evidence="1" key="1">
    <citation type="submission" date="2023-04" db="EMBL/GenBank/DDBJ databases">
        <title>Candida boidinii NBRC 1967.</title>
        <authorList>
            <person name="Ichikawa N."/>
            <person name="Sato H."/>
            <person name="Tonouchi N."/>
        </authorList>
    </citation>
    <scope>NUCLEOTIDE SEQUENCE</scope>
    <source>
        <strain evidence="1">NBRC 1967</strain>
    </source>
</reference>
<keyword evidence="2" id="KW-1185">Reference proteome</keyword>
<protein>
    <submittedName>
        <fullName evidence="1">Unnamed protein product</fullName>
    </submittedName>
</protein>
<name>A0ACB5TW01_CANBO</name>
<proteinExistence type="predicted"/>
<evidence type="ECO:0000313" key="2">
    <source>
        <dbReference type="Proteomes" id="UP001165101"/>
    </source>
</evidence>
<sequence>MEPTQPISQEKNSNIIIKSKTTDKHIKKATIPTVTKTESVEQTPSVNNDSDILSKKSASKNENSSNKDLLQSSNDSKVGSDSVNKKSHNESNTELNNDIQSENKSVKSNYATLLLQTAAKK</sequence>
<gene>
    <name evidence="1" type="ORF">Cboi01_000430600</name>
</gene>
<comment type="caution">
    <text evidence="1">The sequence shown here is derived from an EMBL/GenBank/DDBJ whole genome shotgun (WGS) entry which is preliminary data.</text>
</comment>
<accession>A0ACB5TW01</accession>
<dbReference type="Proteomes" id="UP001165101">
    <property type="component" value="Unassembled WGS sequence"/>
</dbReference>
<evidence type="ECO:0000313" key="1">
    <source>
        <dbReference type="EMBL" id="GME96556.1"/>
    </source>
</evidence>